<sequence>MATTLKVLRTLAATLFVAVFGMSTAAVAAPPPGPIQQEGDVTVRDFHFQNGETLPEVRLHYTTLGTPQRDASGHVTNAVLLLHGTTGTGKSFLVPTMAGELFGPNQPLDASRYYIIMPDGLGRGGSSKPSDGLRARFPKYGYGDVVNAQYRLVRDGLGVDHLRLVLGVSMGGMHAWMWAERYPDMIDAVMPIACQPTQISGRNLIFRRILTEAIRNDPDWKSGDYTTQPRHWVFAAPLWPVILDSAVRLQAQGPTRQAAIDTYDRMVEAARKYDANDFLYWLDSSWDYDPQPALNRIKAHVVAVNFADDVINAADLGMVKTLVESVPTARFVLIPEDDRTVGHLTLALAGVWKSYLERLLRESSSEAARRE</sequence>
<reference evidence="7" key="1">
    <citation type="submission" date="2018-01" db="EMBL/GenBank/DDBJ databases">
        <title>Complete Genome Sequence of three strains from Ralstonia solanacearum ecotype Moko sequevar IIA-53 from Brazil.</title>
        <authorList>
            <person name="Silva J.R."/>
            <person name="Albuquerque G.M.R."/>
            <person name="Pais A.K.L."/>
            <person name="Silva A.M.F."/>
            <person name="Boiteux M.E.N.F."/>
            <person name="Souza E.B."/>
            <person name="Mariano R.L.R."/>
        </authorList>
    </citation>
    <scope>NUCLEOTIDE SEQUENCE [LARGE SCALE GENOMIC DNA]</scope>
    <source>
        <strain evidence="7">SFC</strain>
        <plasmid evidence="7">unnamed</plasmid>
    </source>
</reference>
<dbReference type="GeneID" id="61364256"/>
<feature type="active site" evidence="5">
    <location>
        <position position="343"/>
    </location>
</feature>
<feature type="active site" evidence="5">
    <location>
        <position position="309"/>
    </location>
</feature>
<dbReference type="AlphaFoldDB" id="A0A5H2Q3B4"/>
<accession>A0A5H2Q3B4</accession>
<dbReference type="InterPro" id="IPR000073">
    <property type="entry name" value="AB_hydrolase_1"/>
</dbReference>
<dbReference type="PANTHER" id="PTHR32268">
    <property type="entry name" value="HOMOSERINE O-ACETYLTRANSFERASE"/>
    <property type="match status" value="1"/>
</dbReference>
<proteinExistence type="predicted"/>
<dbReference type="RefSeq" id="WP_014618822.1">
    <property type="nucleotide sequence ID" value="NZ_CDLS01000001.1"/>
</dbReference>
<keyword evidence="7" id="KW-0614">Plasmid</keyword>
<dbReference type="SUPFAM" id="SSF53474">
    <property type="entry name" value="alpha/beta-Hydrolases"/>
    <property type="match status" value="1"/>
</dbReference>
<protein>
    <recommendedName>
        <fullName evidence="6">AB hydrolase-1 domain-containing protein</fullName>
    </recommendedName>
</protein>
<evidence type="ECO:0000256" key="3">
    <source>
        <dbReference type="ARBA" id="ARBA00023167"/>
    </source>
</evidence>
<evidence type="ECO:0000256" key="5">
    <source>
        <dbReference type="PIRSR" id="PIRSR000443-1"/>
    </source>
</evidence>
<feature type="domain" description="AB hydrolase-1" evidence="6">
    <location>
        <begin position="77"/>
        <end position="192"/>
    </location>
</feature>
<dbReference type="InterPro" id="IPR008220">
    <property type="entry name" value="HAT_MetX-like"/>
</dbReference>
<evidence type="ECO:0000259" key="6">
    <source>
        <dbReference type="Pfam" id="PF00561"/>
    </source>
</evidence>
<dbReference type="GO" id="GO:0009092">
    <property type="term" value="P:homoserine metabolic process"/>
    <property type="evidence" value="ECO:0007669"/>
    <property type="project" value="TreeGrafter"/>
</dbReference>
<evidence type="ECO:0000256" key="2">
    <source>
        <dbReference type="ARBA" id="ARBA00022679"/>
    </source>
</evidence>
<dbReference type="PANTHER" id="PTHR32268:SF11">
    <property type="entry name" value="HOMOSERINE O-ACETYLTRANSFERASE"/>
    <property type="match status" value="1"/>
</dbReference>
<keyword evidence="1" id="KW-0028">Amino-acid biosynthesis</keyword>
<dbReference type="GO" id="GO:0009086">
    <property type="term" value="P:methionine biosynthetic process"/>
    <property type="evidence" value="ECO:0007669"/>
    <property type="project" value="UniProtKB-KW"/>
</dbReference>
<dbReference type="PIRSF" id="PIRSF000443">
    <property type="entry name" value="Homoser_Ac_trans"/>
    <property type="match status" value="1"/>
</dbReference>
<gene>
    <name evidence="7" type="ORF">C2L97_18910</name>
</gene>
<dbReference type="InterPro" id="IPR029058">
    <property type="entry name" value="AB_hydrolase_fold"/>
</dbReference>
<organism evidence="7">
    <name type="scientific">Ralstonia solanacearum</name>
    <name type="common">Pseudomonas solanacearum</name>
    <dbReference type="NCBI Taxonomy" id="305"/>
    <lineage>
        <taxon>Bacteria</taxon>
        <taxon>Pseudomonadati</taxon>
        <taxon>Pseudomonadota</taxon>
        <taxon>Betaproteobacteria</taxon>
        <taxon>Burkholderiales</taxon>
        <taxon>Burkholderiaceae</taxon>
        <taxon>Ralstonia</taxon>
        <taxon>Ralstonia solanacearum species complex</taxon>
    </lineage>
</organism>
<dbReference type="NCBIfam" id="NF005071">
    <property type="entry name" value="PRK06489.1"/>
    <property type="match status" value="1"/>
</dbReference>
<evidence type="ECO:0000256" key="1">
    <source>
        <dbReference type="ARBA" id="ARBA00022605"/>
    </source>
</evidence>
<dbReference type="Gene3D" id="3.40.50.1820">
    <property type="entry name" value="alpha/beta hydrolase"/>
    <property type="match status" value="1"/>
</dbReference>
<name>A0A5H2Q3B4_RALSL</name>
<geneLocation type="plasmid" evidence="7">
    <name>unnamed</name>
</geneLocation>
<evidence type="ECO:0000313" key="7">
    <source>
        <dbReference type="EMBL" id="AYB58079.1"/>
    </source>
</evidence>
<evidence type="ECO:0000256" key="4">
    <source>
        <dbReference type="ARBA" id="ARBA00023315"/>
    </source>
</evidence>
<feature type="active site" description="Nucleophile" evidence="5">
    <location>
        <position position="169"/>
    </location>
</feature>
<dbReference type="Pfam" id="PF00561">
    <property type="entry name" value="Abhydrolase_1"/>
    <property type="match status" value="1"/>
</dbReference>
<keyword evidence="3" id="KW-0486">Methionine biosynthesis</keyword>
<keyword evidence="4" id="KW-0012">Acyltransferase</keyword>
<dbReference type="GO" id="GO:0004414">
    <property type="term" value="F:homoserine O-acetyltransferase activity"/>
    <property type="evidence" value="ECO:0007669"/>
    <property type="project" value="TreeGrafter"/>
</dbReference>
<keyword evidence="2" id="KW-0808">Transferase</keyword>
<dbReference type="EMBL" id="CP026093">
    <property type="protein sequence ID" value="AYB58079.1"/>
    <property type="molecule type" value="Genomic_DNA"/>
</dbReference>